<evidence type="ECO:0000313" key="1">
    <source>
        <dbReference type="EMBL" id="OHY94552.1"/>
    </source>
</evidence>
<accession>A0ABX3DAN3</accession>
<protein>
    <submittedName>
        <fullName evidence="1">Uncharacterized protein</fullName>
    </submittedName>
</protein>
<evidence type="ECO:0000313" key="2">
    <source>
        <dbReference type="Proteomes" id="UP000180133"/>
    </source>
</evidence>
<organism evidence="1 2">
    <name type="scientific">Vibrio rotiferianus</name>
    <dbReference type="NCBI Taxonomy" id="190895"/>
    <lineage>
        <taxon>Bacteria</taxon>
        <taxon>Pseudomonadati</taxon>
        <taxon>Pseudomonadota</taxon>
        <taxon>Gammaproteobacteria</taxon>
        <taxon>Vibrionales</taxon>
        <taxon>Vibrionaceae</taxon>
        <taxon>Vibrio</taxon>
    </lineage>
</organism>
<sequence length="81" mass="9402">MYEKTDKLCPNCFRWLLKNTAKAEIYCPDTMSCRVKGPLSMPPLTVTKAQLRRTLVNEIRKDKSYQNLTVIKRINKLLGLT</sequence>
<gene>
    <name evidence="1" type="ORF">BI375_15735</name>
</gene>
<proteinExistence type="predicted"/>
<dbReference type="EMBL" id="MKFT01000005">
    <property type="protein sequence ID" value="OHY94552.1"/>
    <property type="molecule type" value="Genomic_DNA"/>
</dbReference>
<name>A0ABX3DAN3_9VIBR</name>
<keyword evidence="2" id="KW-1185">Reference proteome</keyword>
<comment type="caution">
    <text evidence="1">The sequence shown here is derived from an EMBL/GenBank/DDBJ whole genome shotgun (WGS) entry which is preliminary data.</text>
</comment>
<dbReference type="Proteomes" id="UP000180133">
    <property type="component" value="Unassembled WGS sequence"/>
</dbReference>
<reference evidence="1 2" key="1">
    <citation type="submission" date="2016-09" db="EMBL/GenBank/DDBJ databases">
        <title>Isolation, identification and antibiotic sensitivity analysis of bacterial pathogen from juvenile Hippocampus erectus with tail-rotted disease.</title>
        <authorList>
            <person name="Yang Q."/>
        </authorList>
    </citation>
    <scope>NUCLEOTIDE SEQUENCE [LARGE SCALE GENOMIC DNA]</scope>
    <source>
        <strain evidence="1 2">HM-10</strain>
    </source>
</reference>